<protein>
    <submittedName>
        <fullName evidence="2">Uncharacterized protein</fullName>
    </submittedName>
</protein>
<dbReference type="OrthoDB" id="3913322at2759"/>
<dbReference type="Proteomes" id="UP000799424">
    <property type="component" value="Unassembled WGS sequence"/>
</dbReference>
<reference evidence="2" key="1">
    <citation type="journal article" date="2020" name="Stud. Mycol.">
        <title>101 Dothideomycetes genomes: a test case for predicting lifestyles and emergence of pathogens.</title>
        <authorList>
            <person name="Haridas S."/>
            <person name="Albert R."/>
            <person name="Binder M."/>
            <person name="Bloem J."/>
            <person name="Labutti K."/>
            <person name="Salamov A."/>
            <person name="Andreopoulos B."/>
            <person name="Baker S."/>
            <person name="Barry K."/>
            <person name="Bills G."/>
            <person name="Bluhm B."/>
            <person name="Cannon C."/>
            <person name="Castanera R."/>
            <person name="Culley D."/>
            <person name="Daum C."/>
            <person name="Ezra D."/>
            <person name="Gonzalez J."/>
            <person name="Henrissat B."/>
            <person name="Kuo A."/>
            <person name="Liang C."/>
            <person name="Lipzen A."/>
            <person name="Lutzoni F."/>
            <person name="Magnuson J."/>
            <person name="Mondo S."/>
            <person name="Nolan M."/>
            <person name="Ohm R."/>
            <person name="Pangilinan J."/>
            <person name="Park H.-J."/>
            <person name="Ramirez L."/>
            <person name="Alfaro M."/>
            <person name="Sun H."/>
            <person name="Tritt A."/>
            <person name="Yoshinaga Y."/>
            <person name="Zwiers L.-H."/>
            <person name="Turgeon B."/>
            <person name="Goodwin S."/>
            <person name="Spatafora J."/>
            <person name="Crous P."/>
            <person name="Grigoriev I."/>
        </authorList>
    </citation>
    <scope>NUCLEOTIDE SEQUENCE</scope>
    <source>
        <strain evidence="2">CBS 113818</strain>
    </source>
</reference>
<proteinExistence type="predicted"/>
<dbReference type="InterPro" id="IPR045469">
    <property type="entry name" value="Nis1"/>
</dbReference>
<evidence type="ECO:0000313" key="3">
    <source>
        <dbReference type="Proteomes" id="UP000799424"/>
    </source>
</evidence>
<evidence type="ECO:0000313" key="2">
    <source>
        <dbReference type="EMBL" id="KAF2822355.1"/>
    </source>
</evidence>
<dbReference type="AlphaFoldDB" id="A0A6A6ZQ24"/>
<gene>
    <name evidence="2" type="ORF">CC86DRAFT_372895</name>
</gene>
<feature type="chain" id="PRO_5025406212" evidence="1">
    <location>
        <begin position="20"/>
        <end position="164"/>
    </location>
</feature>
<organism evidence="2 3">
    <name type="scientific">Ophiobolus disseminans</name>
    <dbReference type="NCBI Taxonomy" id="1469910"/>
    <lineage>
        <taxon>Eukaryota</taxon>
        <taxon>Fungi</taxon>
        <taxon>Dikarya</taxon>
        <taxon>Ascomycota</taxon>
        <taxon>Pezizomycotina</taxon>
        <taxon>Dothideomycetes</taxon>
        <taxon>Pleosporomycetidae</taxon>
        <taxon>Pleosporales</taxon>
        <taxon>Pleosporineae</taxon>
        <taxon>Phaeosphaeriaceae</taxon>
        <taxon>Ophiobolus</taxon>
    </lineage>
</organism>
<sequence>MRFSTLTTATLASVSLASARIIGFSAPSTLAPNSTFTFNLTTENYIQRVADVAVSWGYTLPTETNPTGYKYSLGSFAESAYLGPDRSNIITGVVVNATVPVGLNSSSYFGKDVVLSVAVTSLYGASGGPVTQGWNVTVRIGAEDGGEWVDSGREGGWIENGSCQ</sequence>
<accession>A0A6A6ZQ24</accession>
<keyword evidence="3" id="KW-1185">Reference proteome</keyword>
<dbReference type="EMBL" id="MU006234">
    <property type="protein sequence ID" value="KAF2822355.1"/>
    <property type="molecule type" value="Genomic_DNA"/>
</dbReference>
<dbReference type="Pfam" id="PF19271">
    <property type="entry name" value="Nis1"/>
    <property type="match status" value="1"/>
</dbReference>
<name>A0A6A6ZQ24_9PLEO</name>
<feature type="signal peptide" evidence="1">
    <location>
        <begin position="1"/>
        <end position="19"/>
    </location>
</feature>
<evidence type="ECO:0000256" key="1">
    <source>
        <dbReference type="SAM" id="SignalP"/>
    </source>
</evidence>
<keyword evidence="1" id="KW-0732">Signal</keyword>